<gene>
    <name evidence="2" type="ORF">JKP88DRAFT_228884</name>
</gene>
<keyword evidence="1" id="KW-0732">Signal</keyword>
<proteinExistence type="predicted"/>
<sequence>MHAFVSVCMAVRLSTSHAAMLQQCSARGRGAGLRPMKLTAVTVVRLGRHMCKVAAAGGSNPAASARTLRAMHTQLAAAAAALLPRIMRRGMLRLQYSA</sequence>
<reference evidence="2" key="1">
    <citation type="submission" date="2021-02" db="EMBL/GenBank/DDBJ databases">
        <title>First Annotated Genome of the Yellow-green Alga Tribonema minus.</title>
        <authorList>
            <person name="Mahan K.M."/>
        </authorList>
    </citation>
    <scope>NUCLEOTIDE SEQUENCE</scope>
    <source>
        <strain evidence="2">UTEX B ZZ1240</strain>
    </source>
</reference>
<dbReference type="Proteomes" id="UP000664859">
    <property type="component" value="Unassembled WGS sequence"/>
</dbReference>
<name>A0A835YQL3_9STRA</name>
<accession>A0A835YQL3</accession>
<feature type="signal peptide" evidence="1">
    <location>
        <begin position="1"/>
        <end position="18"/>
    </location>
</feature>
<evidence type="ECO:0000256" key="1">
    <source>
        <dbReference type="SAM" id="SignalP"/>
    </source>
</evidence>
<dbReference type="EMBL" id="JAFCMP010000550">
    <property type="protein sequence ID" value="KAG5175369.1"/>
    <property type="molecule type" value="Genomic_DNA"/>
</dbReference>
<evidence type="ECO:0000313" key="3">
    <source>
        <dbReference type="Proteomes" id="UP000664859"/>
    </source>
</evidence>
<dbReference type="AlphaFoldDB" id="A0A835YQL3"/>
<keyword evidence="3" id="KW-1185">Reference proteome</keyword>
<evidence type="ECO:0000313" key="2">
    <source>
        <dbReference type="EMBL" id="KAG5175369.1"/>
    </source>
</evidence>
<protein>
    <recommendedName>
        <fullName evidence="4">Secreted protein</fullName>
    </recommendedName>
</protein>
<comment type="caution">
    <text evidence="2">The sequence shown here is derived from an EMBL/GenBank/DDBJ whole genome shotgun (WGS) entry which is preliminary data.</text>
</comment>
<evidence type="ECO:0008006" key="4">
    <source>
        <dbReference type="Google" id="ProtNLM"/>
    </source>
</evidence>
<organism evidence="2 3">
    <name type="scientific">Tribonema minus</name>
    <dbReference type="NCBI Taxonomy" id="303371"/>
    <lineage>
        <taxon>Eukaryota</taxon>
        <taxon>Sar</taxon>
        <taxon>Stramenopiles</taxon>
        <taxon>Ochrophyta</taxon>
        <taxon>PX clade</taxon>
        <taxon>Xanthophyceae</taxon>
        <taxon>Tribonematales</taxon>
        <taxon>Tribonemataceae</taxon>
        <taxon>Tribonema</taxon>
    </lineage>
</organism>
<feature type="chain" id="PRO_5032469238" description="Secreted protein" evidence="1">
    <location>
        <begin position="19"/>
        <end position="98"/>
    </location>
</feature>